<keyword evidence="4" id="KW-0238">DNA-binding</keyword>
<sequence>MEPADIELVTLAKAAQDERAFAVLVRRHQARLRGFLIRLCGDPALADDIAQDTFIKAHAGLAGFNGGGSFRSWLFAIAYREFLQDARKAKAAARLEDALRKETAGLQGQTPEAGGLTASMSLDLQQALAGLDEMERAAILLCDAAGFSHTEAASALGAPLGSVKTYVARARDKMRAALSEELPPSSDAPIRKTATSQPANGKHYVL</sequence>
<dbReference type="SUPFAM" id="SSF88659">
    <property type="entry name" value="Sigma3 and sigma4 domains of RNA polymerase sigma factors"/>
    <property type="match status" value="1"/>
</dbReference>
<dbReference type="Pfam" id="PF04542">
    <property type="entry name" value="Sigma70_r2"/>
    <property type="match status" value="1"/>
</dbReference>
<dbReference type="Proteomes" id="UP001596116">
    <property type="component" value="Unassembled WGS sequence"/>
</dbReference>
<dbReference type="InterPro" id="IPR007627">
    <property type="entry name" value="RNA_pol_sigma70_r2"/>
</dbReference>
<comment type="similarity">
    <text evidence="1">Belongs to the sigma-70 factor family. ECF subfamily.</text>
</comment>
<evidence type="ECO:0000313" key="10">
    <source>
        <dbReference type="Proteomes" id="UP001596116"/>
    </source>
</evidence>
<dbReference type="NCBIfam" id="TIGR02937">
    <property type="entry name" value="sigma70-ECF"/>
    <property type="match status" value="1"/>
</dbReference>
<name>A0ABW1KZ10_9PROT</name>
<dbReference type="InterPro" id="IPR013249">
    <property type="entry name" value="RNA_pol_sigma70_r4_t2"/>
</dbReference>
<evidence type="ECO:0000259" key="8">
    <source>
        <dbReference type="Pfam" id="PF08281"/>
    </source>
</evidence>
<proteinExistence type="inferred from homology"/>
<dbReference type="Gene3D" id="1.10.1740.10">
    <property type="match status" value="1"/>
</dbReference>
<evidence type="ECO:0000313" key="9">
    <source>
        <dbReference type="EMBL" id="MFC6037315.1"/>
    </source>
</evidence>
<dbReference type="EMBL" id="JBHPON010000003">
    <property type="protein sequence ID" value="MFC6037315.1"/>
    <property type="molecule type" value="Genomic_DNA"/>
</dbReference>
<feature type="region of interest" description="Disordered" evidence="6">
    <location>
        <begin position="178"/>
        <end position="206"/>
    </location>
</feature>
<keyword evidence="10" id="KW-1185">Reference proteome</keyword>
<evidence type="ECO:0000256" key="1">
    <source>
        <dbReference type="ARBA" id="ARBA00010641"/>
    </source>
</evidence>
<dbReference type="Gene3D" id="1.10.10.10">
    <property type="entry name" value="Winged helix-like DNA-binding domain superfamily/Winged helix DNA-binding domain"/>
    <property type="match status" value="1"/>
</dbReference>
<keyword evidence="3" id="KW-0731">Sigma factor</keyword>
<dbReference type="InterPro" id="IPR039425">
    <property type="entry name" value="RNA_pol_sigma-70-like"/>
</dbReference>
<evidence type="ECO:0000256" key="3">
    <source>
        <dbReference type="ARBA" id="ARBA00023082"/>
    </source>
</evidence>
<dbReference type="PANTHER" id="PTHR43133">
    <property type="entry name" value="RNA POLYMERASE ECF-TYPE SIGMA FACTO"/>
    <property type="match status" value="1"/>
</dbReference>
<keyword evidence="2" id="KW-0805">Transcription regulation</keyword>
<evidence type="ECO:0000256" key="5">
    <source>
        <dbReference type="ARBA" id="ARBA00023163"/>
    </source>
</evidence>
<dbReference type="CDD" id="cd06171">
    <property type="entry name" value="Sigma70_r4"/>
    <property type="match status" value="1"/>
</dbReference>
<evidence type="ECO:0000259" key="7">
    <source>
        <dbReference type="Pfam" id="PF04542"/>
    </source>
</evidence>
<organism evidence="9 10">
    <name type="scientific">Hyphococcus aureus</name>
    <dbReference type="NCBI Taxonomy" id="2666033"/>
    <lineage>
        <taxon>Bacteria</taxon>
        <taxon>Pseudomonadati</taxon>
        <taxon>Pseudomonadota</taxon>
        <taxon>Alphaproteobacteria</taxon>
        <taxon>Parvularculales</taxon>
        <taxon>Parvularculaceae</taxon>
        <taxon>Hyphococcus</taxon>
    </lineage>
</organism>
<dbReference type="SUPFAM" id="SSF88946">
    <property type="entry name" value="Sigma2 domain of RNA polymerase sigma factors"/>
    <property type="match status" value="1"/>
</dbReference>
<feature type="domain" description="RNA polymerase sigma-70 region 2" evidence="7">
    <location>
        <begin position="24"/>
        <end position="90"/>
    </location>
</feature>
<protein>
    <submittedName>
        <fullName evidence="9">RNA polymerase sigma factor</fullName>
    </submittedName>
</protein>
<feature type="domain" description="RNA polymerase sigma factor 70 region 4 type 2" evidence="8">
    <location>
        <begin position="122"/>
        <end position="174"/>
    </location>
</feature>
<dbReference type="Pfam" id="PF08281">
    <property type="entry name" value="Sigma70_r4_2"/>
    <property type="match status" value="1"/>
</dbReference>
<keyword evidence="5" id="KW-0804">Transcription</keyword>
<comment type="caution">
    <text evidence="9">The sequence shown here is derived from an EMBL/GenBank/DDBJ whole genome shotgun (WGS) entry which is preliminary data.</text>
</comment>
<accession>A0ABW1KZ10</accession>
<dbReference type="InterPro" id="IPR014284">
    <property type="entry name" value="RNA_pol_sigma-70_dom"/>
</dbReference>
<evidence type="ECO:0000256" key="2">
    <source>
        <dbReference type="ARBA" id="ARBA00023015"/>
    </source>
</evidence>
<gene>
    <name evidence="9" type="ORF">ACFMB1_17285</name>
</gene>
<evidence type="ECO:0000256" key="6">
    <source>
        <dbReference type="SAM" id="MobiDB-lite"/>
    </source>
</evidence>
<dbReference type="InterPro" id="IPR013324">
    <property type="entry name" value="RNA_pol_sigma_r3/r4-like"/>
</dbReference>
<dbReference type="RefSeq" id="WP_379881288.1">
    <property type="nucleotide sequence ID" value="NZ_JBHPON010000003.1"/>
</dbReference>
<reference evidence="9 10" key="1">
    <citation type="submission" date="2024-09" db="EMBL/GenBank/DDBJ databases">
        <authorList>
            <person name="Zhang Z.-H."/>
        </authorList>
    </citation>
    <scope>NUCLEOTIDE SEQUENCE [LARGE SCALE GENOMIC DNA]</scope>
    <source>
        <strain evidence="9 10">HHTR114</strain>
    </source>
</reference>
<dbReference type="PANTHER" id="PTHR43133:SF8">
    <property type="entry name" value="RNA POLYMERASE SIGMA FACTOR HI_1459-RELATED"/>
    <property type="match status" value="1"/>
</dbReference>
<evidence type="ECO:0000256" key="4">
    <source>
        <dbReference type="ARBA" id="ARBA00023125"/>
    </source>
</evidence>
<dbReference type="InterPro" id="IPR036388">
    <property type="entry name" value="WH-like_DNA-bd_sf"/>
</dbReference>
<dbReference type="InterPro" id="IPR013325">
    <property type="entry name" value="RNA_pol_sigma_r2"/>
</dbReference>